<feature type="transmembrane region" description="Helical" evidence="1">
    <location>
        <begin position="7"/>
        <end position="25"/>
    </location>
</feature>
<sequence>MTHSIRILFLALAAFFCFLASYLFVQTFPFYKSIGGDEDIFYGKISSVSLVRGWSGSHVPLLDKTFFNLNGDKNAVFMLALPGSEENLLKQWITFWSETGMPAPIEVRGVRISDSEWVVTGIAGNDGTLASEEIRDFHLRSLFWAAIFDCGLLFLAFLALRRALRHRR</sequence>
<comment type="caution">
    <text evidence="2">The sequence shown here is derived from an EMBL/GenBank/DDBJ whole genome shotgun (WGS) entry which is preliminary data.</text>
</comment>
<reference evidence="2 3" key="1">
    <citation type="submission" date="2018-05" db="EMBL/GenBank/DDBJ databases">
        <title>Animal gut microbial communities from fecal samples from Wisconsin, USA.</title>
        <authorList>
            <person name="Neumann A."/>
        </authorList>
    </citation>
    <scope>NUCLEOTIDE SEQUENCE [LARGE SCALE GENOMIC DNA]</scope>
    <source>
        <strain evidence="2 3">UWS4</strain>
    </source>
</reference>
<evidence type="ECO:0000313" key="3">
    <source>
        <dbReference type="Proteomes" id="UP000245523"/>
    </source>
</evidence>
<keyword evidence="3" id="KW-1185">Reference proteome</keyword>
<evidence type="ECO:0000313" key="2">
    <source>
        <dbReference type="EMBL" id="PWK93127.1"/>
    </source>
</evidence>
<keyword evidence="1" id="KW-1133">Transmembrane helix</keyword>
<evidence type="ECO:0000256" key="1">
    <source>
        <dbReference type="SAM" id="Phobius"/>
    </source>
</evidence>
<proteinExistence type="predicted"/>
<name>A0ABX5LL96_9BACT</name>
<dbReference type="EMBL" id="QGHD01000032">
    <property type="protein sequence ID" value="PWK93127.1"/>
    <property type="molecule type" value="Genomic_DNA"/>
</dbReference>
<organism evidence="2 3">
    <name type="scientific">Hallerella porci</name>
    <dbReference type="NCBI Taxonomy" id="1945871"/>
    <lineage>
        <taxon>Bacteria</taxon>
        <taxon>Pseudomonadati</taxon>
        <taxon>Fibrobacterota</taxon>
        <taxon>Fibrobacteria</taxon>
        <taxon>Fibrobacterales</taxon>
        <taxon>Fibrobacteraceae</taxon>
        <taxon>Hallerella</taxon>
    </lineage>
</organism>
<protein>
    <submittedName>
        <fullName evidence="2">Uncharacterized protein</fullName>
    </submittedName>
</protein>
<dbReference type="Proteomes" id="UP000245523">
    <property type="component" value="Unassembled WGS sequence"/>
</dbReference>
<keyword evidence="1" id="KW-0472">Membrane</keyword>
<keyword evidence="1" id="KW-0812">Transmembrane</keyword>
<accession>A0ABX5LL96</accession>
<feature type="transmembrane region" description="Helical" evidence="1">
    <location>
        <begin position="142"/>
        <end position="160"/>
    </location>
</feature>
<gene>
    <name evidence="2" type="ORF">B0H50_13227</name>
</gene>
<dbReference type="RefSeq" id="WP_106198447.1">
    <property type="nucleotide sequence ID" value="NZ_QGHD01000032.1"/>
</dbReference>